<dbReference type="Proteomes" id="UP000093000">
    <property type="component" value="Unassembled WGS sequence"/>
</dbReference>
<dbReference type="CDD" id="cd16988">
    <property type="entry name" value="ANTH_N_YAP180"/>
    <property type="match status" value="1"/>
</dbReference>
<dbReference type="OrthoDB" id="44015at2759"/>
<dbReference type="GO" id="GO:0000149">
    <property type="term" value="F:SNARE binding"/>
    <property type="evidence" value="ECO:0007669"/>
    <property type="project" value="TreeGrafter"/>
</dbReference>
<name>A0A1C7N3V9_9FUNG</name>
<dbReference type="InterPro" id="IPR013809">
    <property type="entry name" value="ENTH"/>
</dbReference>
<dbReference type="Gene3D" id="1.20.58.150">
    <property type="entry name" value="ANTH domain"/>
    <property type="match status" value="1"/>
</dbReference>
<evidence type="ECO:0000313" key="3">
    <source>
        <dbReference type="EMBL" id="OBZ83835.1"/>
    </source>
</evidence>
<proteinExistence type="predicted"/>
<dbReference type="GO" id="GO:0072583">
    <property type="term" value="P:clathrin-dependent endocytosis"/>
    <property type="evidence" value="ECO:0007669"/>
    <property type="project" value="InterPro"/>
</dbReference>
<dbReference type="InterPro" id="IPR011417">
    <property type="entry name" value="ANTH_dom"/>
</dbReference>
<dbReference type="GO" id="GO:0030136">
    <property type="term" value="C:clathrin-coated vesicle"/>
    <property type="evidence" value="ECO:0007669"/>
    <property type="project" value="InterPro"/>
</dbReference>
<sequence>METAVRKATRLEYRPPKEKHLLTLRSFTLQSPHLIDSILSSLERRLKERTWLITYKVLVIVHYLMRNGNSELVAEAVLHRPGVLDASRIKNKAASPSNVQNIYLYRAYLDERLIVYRQLDRDYVRRIHDGEHRLRQLSVANGLLNETEALQRQMASALKCKFNFAEGDHSITFVAYRMVIDDLLALFQAVNESVVNILEHYFEMNKKNATISLKIYQLFAQQTELTIDYLNEAKRYQQDLQMNIPAVKHAPLSLAAALEEYLVEIDQQPPKTEVNLSQPPQQPPQQQLTQPQQPQFMQQQQQQFMQPSYVQQPLMQPFSNTPYNEPFMDTTFSSVNRRSTLPNRLSTSQFSPQNPFATLPAHSSSSLSNHNPFRSMSMIAQQPMIPVAKPTSSYNPFSSHSGALTPPLTPNQPLYQNPFLPSSSFH</sequence>
<dbReference type="InterPro" id="IPR045192">
    <property type="entry name" value="AP180-like"/>
</dbReference>
<dbReference type="STRING" id="101091.A0A1C7N3V9"/>
<dbReference type="GO" id="GO:0005546">
    <property type="term" value="F:phosphatidylinositol-4,5-bisphosphate binding"/>
    <property type="evidence" value="ECO:0007669"/>
    <property type="project" value="TreeGrafter"/>
</dbReference>
<gene>
    <name evidence="3" type="ORF">A0J61_08119</name>
</gene>
<dbReference type="GO" id="GO:0005545">
    <property type="term" value="F:1-phosphatidylinositol binding"/>
    <property type="evidence" value="ECO:0007669"/>
    <property type="project" value="InterPro"/>
</dbReference>
<dbReference type="PANTHER" id="PTHR22951">
    <property type="entry name" value="CLATHRIN ASSEMBLY PROTEIN"/>
    <property type="match status" value="1"/>
</dbReference>
<feature type="compositionally biased region" description="Polar residues" evidence="1">
    <location>
        <begin position="411"/>
        <end position="426"/>
    </location>
</feature>
<dbReference type="Pfam" id="PF07651">
    <property type="entry name" value="ANTH"/>
    <property type="match status" value="1"/>
</dbReference>
<feature type="compositionally biased region" description="Polar residues" evidence="1">
    <location>
        <begin position="391"/>
        <end position="402"/>
    </location>
</feature>
<dbReference type="InterPro" id="IPR008942">
    <property type="entry name" value="ENTH_VHS"/>
</dbReference>
<organism evidence="3 4">
    <name type="scientific">Choanephora cucurbitarum</name>
    <dbReference type="NCBI Taxonomy" id="101091"/>
    <lineage>
        <taxon>Eukaryota</taxon>
        <taxon>Fungi</taxon>
        <taxon>Fungi incertae sedis</taxon>
        <taxon>Mucoromycota</taxon>
        <taxon>Mucoromycotina</taxon>
        <taxon>Mucoromycetes</taxon>
        <taxon>Mucorales</taxon>
        <taxon>Mucorineae</taxon>
        <taxon>Choanephoraceae</taxon>
        <taxon>Choanephoroideae</taxon>
        <taxon>Choanephora</taxon>
    </lineage>
</organism>
<keyword evidence="4" id="KW-1185">Reference proteome</keyword>
<dbReference type="GO" id="GO:0048268">
    <property type="term" value="P:clathrin coat assembly"/>
    <property type="evidence" value="ECO:0007669"/>
    <property type="project" value="InterPro"/>
</dbReference>
<dbReference type="AlphaFoldDB" id="A0A1C7N3V9"/>
<dbReference type="InParanoid" id="A0A1C7N3V9"/>
<dbReference type="SUPFAM" id="SSF48464">
    <property type="entry name" value="ENTH/VHS domain"/>
    <property type="match status" value="1"/>
</dbReference>
<dbReference type="EMBL" id="LUGH01000597">
    <property type="protein sequence ID" value="OBZ83835.1"/>
    <property type="molecule type" value="Genomic_DNA"/>
</dbReference>
<dbReference type="Gene3D" id="1.25.40.90">
    <property type="match status" value="1"/>
</dbReference>
<dbReference type="PANTHER" id="PTHR22951:SF5">
    <property type="entry name" value="PHOSPHATIDYLINOSITOL-BINDING CLATHRIN ASSEMBLY PROTEIN LAP"/>
    <property type="match status" value="1"/>
</dbReference>
<feature type="domain" description="ENTH" evidence="2">
    <location>
        <begin position="1"/>
        <end position="123"/>
    </location>
</feature>
<evidence type="ECO:0000256" key="1">
    <source>
        <dbReference type="SAM" id="MobiDB-lite"/>
    </source>
</evidence>
<feature type="region of interest" description="Disordered" evidence="1">
    <location>
        <begin position="270"/>
        <end position="306"/>
    </location>
</feature>
<protein>
    <submittedName>
        <fullName evidence="3">ENTH domain-containing protein C19F8.03c</fullName>
    </submittedName>
</protein>
<evidence type="ECO:0000313" key="4">
    <source>
        <dbReference type="Proteomes" id="UP000093000"/>
    </source>
</evidence>
<dbReference type="SMART" id="SM00273">
    <property type="entry name" value="ENTH"/>
    <property type="match status" value="1"/>
</dbReference>
<dbReference type="InterPro" id="IPR014712">
    <property type="entry name" value="ANTH_dom_sf"/>
</dbReference>
<accession>A0A1C7N3V9</accession>
<dbReference type="GO" id="GO:0032050">
    <property type="term" value="F:clathrin heavy chain binding"/>
    <property type="evidence" value="ECO:0007669"/>
    <property type="project" value="TreeGrafter"/>
</dbReference>
<feature type="compositionally biased region" description="Low complexity" evidence="1">
    <location>
        <begin position="284"/>
        <end position="306"/>
    </location>
</feature>
<reference evidence="3 4" key="1">
    <citation type="submission" date="2016-03" db="EMBL/GenBank/DDBJ databases">
        <title>Choanephora cucurbitarum.</title>
        <authorList>
            <person name="Min B."/>
            <person name="Park H."/>
            <person name="Park J.-H."/>
            <person name="Shin H.-D."/>
            <person name="Choi I.-G."/>
        </authorList>
    </citation>
    <scope>NUCLEOTIDE SEQUENCE [LARGE SCALE GENOMIC DNA]</scope>
    <source>
        <strain evidence="3 4">KUS-F28377</strain>
    </source>
</reference>
<comment type="caution">
    <text evidence="3">The sequence shown here is derived from an EMBL/GenBank/DDBJ whole genome shotgun (WGS) entry which is preliminary data.</text>
</comment>
<dbReference type="GO" id="GO:0005905">
    <property type="term" value="C:clathrin-coated pit"/>
    <property type="evidence" value="ECO:0007669"/>
    <property type="project" value="TreeGrafter"/>
</dbReference>
<dbReference type="SUPFAM" id="SSF89009">
    <property type="entry name" value="GAT-like domain"/>
    <property type="match status" value="1"/>
</dbReference>
<dbReference type="PROSITE" id="PS50942">
    <property type="entry name" value="ENTH"/>
    <property type="match status" value="1"/>
</dbReference>
<dbReference type="GO" id="GO:0006900">
    <property type="term" value="P:vesicle budding from membrane"/>
    <property type="evidence" value="ECO:0007669"/>
    <property type="project" value="TreeGrafter"/>
</dbReference>
<feature type="region of interest" description="Disordered" evidence="1">
    <location>
        <begin position="391"/>
        <end position="426"/>
    </location>
</feature>
<evidence type="ECO:0000259" key="2">
    <source>
        <dbReference type="PROSITE" id="PS50942"/>
    </source>
</evidence>